<dbReference type="Gene3D" id="3.30.70.270">
    <property type="match status" value="1"/>
</dbReference>
<dbReference type="InterPro" id="IPR051320">
    <property type="entry name" value="Viral_Replic_Matur_Polypro"/>
</dbReference>
<sequence>MLYTSIVIWIDDLLVFADDIDDYVVKLEEFFDLVAAYGLNLSAKTSSIYQQSVKWCGRIINNDGDSHDPARVDVLRSMSYPETAGLLQQFLCAANG</sequence>
<name>A0A225V541_9STRA</name>
<dbReference type="EMBL" id="NBNE01007798">
    <property type="protein sequence ID" value="OWZ00224.1"/>
    <property type="molecule type" value="Genomic_DNA"/>
</dbReference>
<protein>
    <submittedName>
        <fullName evidence="2">Retroelement</fullName>
    </submittedName>
</protein>
<accession>A0A225V541</accession>
<organism evidence="2 3">
    <name type="scientific">Phytophthora megakarya</name>
    <dbReference type="NCBI Taxonomy" id="4795"/>
    <lineage>
        <taxon>Eukaryota</taxon>
        <taxon>Sar</taxon>
        <taxon>Stramenopiles</taxon>
        <taxon>Oomycota</taxon>
        <taxon>Peronosporomycetes</taxon>
        <taxon>Peronosporales</taxon>
        <taxon>Peronosporaceae</taxon>
        <taxon>Phytophthora</taxon>
    </lineage>
</organism>
<evidence type="ECO:0000313" key="2">
    <source>
        <dbReference type="EMBL" id="OWZ00224.1"/>
    </source>
</evidence>
<proteinExistence type="predicted"/>
<dbReference type="SUPFAM" id="SSF56672">
    <property type="entry name" value="DNA/RNA polymerases"/>
    <property type="match status" value="1"/>
</dbReference>
<dbReference type="InterPro" id="IPR000477">
    <property type="entry name" value="RT_dom"/>
</dbReference>
<dbReference type="PROSITE" id="PS50878">
    <property type="entry name" value="RT_POL"/>
    <property type="match status" value="1"/>
</dbReference>
<gene>
    <name evidence="2" type="ORF">PHMEG_00028635</name>
</gene>
<dbReference type="PANTHER" id="PTHR33064:SF37">
    <property type="entry name" value="RIBONUCLEASE H"/>
    <property type="match status" value="1"/>
</dbReference>
<comment type="caution">
    <text evidence="2">The sequence shown here is derived from an EMBL/GenBank/DDBJ whole genome shotgun (WGS) entry which is preliminary data.</text>
</comment>
<keyword evidence="3" id="KW-1185">Reference proteome</keyword>
<reference evidence="3" key="1">
    <citation type="submission" date="2017-03" db="EMBL/GenBank/DDBJ databases">
        <title>Phytopthora megakarya and P. palmivora, two closely related causual agents of cacao black pod achieved similar genome size and gene model numbers by different mechanisms.</title>
        <authorList>
            <person name="Ali S."/>
            <person name="Shao J."/>
            <person name="Larry D.J."/>
            <person name="Kronmiller B."/>
            <person name="Shen D."/>
            <person name="Strem M.D."/>
            <person name="Melnick R.L."/>
            <person name="Guiltinan M.J."/>
            <person name="Tyler B.M."/>
            <person name="Meinhardt L.W."/>
            <person name="Bailey B.A."/>
        </authorList>
    </citation>
    <scope>NUCLEOTIDE SEQUENCE [LARGE SCALE GENOMIC DNA]</scope>
    <source>
        <strain evidence="3">zdho120</strain>
    </source>
</reference>
<evidence type="ECO:0000259" key="1">
    <source>
        <dbReference type="PROSITE" id="PS50878"/>
    </source>
</evidence>
<dbReference type="PANTHER" id="PTHR33064">
    <property type="entry name" value="POL PROTEIN"/>
    <property type="match status" value="1"/>
</dbReference>
<dbReference type="InterPro" id="IPR043502">
    <property type="entry name" value="DNA/RNA_pol_sf"/>
</dbReference>
<dbReference type="InterPro" id="IPR043128">
    <property type="entry name" value="Rev_trsase/Diguanyl_cyclase"/>
</dbReference>
<dbReference type="Proteomes" id="UP000198211">
    <property type="component" value="Unassembled WGS sequence"/>
</dbReference>
<feature type="domain" description="Reverse transcriptase" evidence="1">
    <location>
        <begin position="1"/>
        <end position="60"/>
    </location>
</feature>
<evidence type="ECO:0000313" key="3">
    <source>
        <dbReference type="Proteomes" id="UP000198211"/>
    </source>
</evidence>
<dbReference type="AlphaFoldDB" id="A0A225V541"/>